<organism evidence="1 2">
    <name type="scientific">Purpureocillium lilacinum</name>
    <name type="common">Paecilomyces lilacinus</name>
    <dbReference type="NCBI Taxonomy" id="33203"/>
    <lineage>
        <taxon>Eukaryota</taxon>
        <taxon>Fungi</taxon>
        <taxon>Dikarya</taxon>
        <taxon>Ascomycota</taxon>
        <taxon>Pezizomycotina</taxon>
        <taxon>Sordariomycetes</taxon>
        <taxon>Hypocreomycetidae</taxon>
        <taxon>Hypocreales</taxon>
        <taxon>Ophiocordycipitaceae</taxon>
        <taxon>Purpureocillium</taxon>
    </lineage>
</organism>
<dbReference type="EMBL" id="JBGNUJ010000006">
    <property type="protein sequence ID" value="KAL3958704.1"/>
    <property type="molecule type" value="Genomic_DNA"/>
</dbReference>
<proteinExistence type="predicted"/>
<keyword evidence="2" id="KW-1185">Reference proteome</keyword>
<name>A0ACC4DS61_PURLI</name>
<comment type="caution">
    <text evidence="1">The sequence shown here is derived from an EMBL/GenBank/DDBJ whole genome shotgun (WGS) entry which is preliminary data.</text>
</comment>
<dbReference type="Proteomes" id="UP001638806">
    <property type="component" value="Unassembled WGS sequence"/>
</dbReference>
<accession>A0ACC4DS61</accession>
<evidence type="ECO:0000313" key="1">
    <source>
        <dbReference type="EMBL" id="KAL3958704.1"/>
    </source>
</evidence>
<protein>
    <submittedName>
        <fullName evidence="1">Uncharacterized protein</fullName>
    </submittedName>
</protein>
<reference evidence="1" key="1">
    <citation type="submission" date="2024-12" db="EMBL/GenBank/DDBJ databases">
        <title>Comparative genomics and development of molecular markers within Purpureocillium lilacinum and among Purpureocillium species.</title>
        <authorList>
            <person name="Yeh Z.-Y."/>
            <person name="Ni N.-T."/>
            <person name="Lo P.-H."/>
            <person name="Mushyakhwo K."/>
            <person name="Lin C.-F."/>
            <person name="Nai Y.-S."/>
        </authorList>
    </citation>
    <scope>NUCLEOTIDE SEQUENCE</scope>
    <source>
        <strain evidence="1">NCHU-NPUST-175</strain>
    </source>
</reference>
<evidence type="ECO:0000313" key="2">
    <source>
        <dbReference type="Proteomes" id="UP001638806"/>
    </source>
</evidence>
<gene>
    <name evidence="1" type="ORF">ACCO45_006866</name>
</gene>
<sequence length="73" mass="8084">MAELGLPSSSDAASWRIHIRPPPSVQFQTPSCDTSARNELLQPRRLPPIPTVSSFVITESIIGAARLRYLQRV</sequence>